<dbReference type="RefSeq" id="WP_270679144.1">
    <property type="nucleotide sequence ID" value="NZ_JAQFWP010000036.1"/>
</dbReference>
<dbReference type="PANTHER" id="PTHR23308">
    <property type="entry name" value="NUCLEAR INHIBITOR OF PROTEIN PHOSPHATASE-1"/>
    <property type="match status" value="1"/>
</dbReference>
<dbReference type="InterPro" id="IPR050923">
    <property type="entry name" value="Cell_Proc_Reg/RNA_Proc"/>
</dbReference>
<dbReference type="EMBL" id="JAQFWP010000036">
    <property type="protein sequence ID" value="MDA2806505.1"/>
    <property type="molecule type" value="Genomic_DNA"/>
</dbReference>
<feature type="domain" description="FHA" evidence="4">
    <location>
        <begin position="93"/>
        <end position="142"/>
    </location>
</feature>
<protein>
    <submittedName>
        <fullName evidence="5">FHA domain-containing protein</fullName>
    </submittedName>
</protein>
<dbReference type="SMART" id="SM00240">
    <property type="entry name" value="FHA"/>
    <property type="match status" value="1"/>
</dbReference>
<accession>A0ABT4TP91</accession>
<keyword evidence="3" id="KW-1133">Transmembrane helix</keyword>
<reference evidence="5" key="1">
    <citation type="submission" date="2023-01" db="EMBL/GenBank/DDBJ databases">
        <title>Draft genome sequence of Nocardiopsis sp. LSu2-4 isolated from halophytes.</title>
        <authorList>
            <person name="Duangmal K."/>
            <person name="Chantavorakit T."/>
        </authorList>
    </citation>
    <scope>NUCLEOTIDE SEQUENCE</scope>
    <source>
        <strain evidence="5">LSu2-4</strain>
    </source>
</reference>
<organism evidence="5 6">
    <name type="scientific">Nocardiopsis suaedae</name>
    <dbReference type="NCBI Taxonomy" id="3018444"/>
    <lineage>
        <taxon>Bacteria</taxon>
        <taxon>Bacillati</taxon>
        <taxon>Actinomycetota</taxon>
        <taxon>Actinomycetes</taxon>
        <taxon>Streptosporangiales</taxon>
        <taxon>Nocardiopsidaceae</taxon>
        <taxon>Nocardiopsis</taxon>
    </lineage>
</organism>
<feature type="region of interest" description="Disordered" evidence="2">
    <location>
        <begin position="35"/>
        <end position="81"/>
    </location>
</feature>
<feature type="transmembrane region" description="Helical" evidence="3">
    <location>
        <begin position="12"/>
        <end position="32"/>
    </location>
</feature>
<evidence type="ECO:0000256" key="1">
    <source>
        <dbReference type="ARBA" id="ARBA00022553"/>
    </source>
</evidence>
<dbReference type="Pfam" id="PF00498">
    <property type="entry name" value="FHA"/>
    <property type="match status" value="1"/>
</dbReference>
<evidence type="ECO:0000313" key="5">
    <source>
        <dbReference type="EMBL" id="MDA2806505.1"/>
    </source>
</evidence>
<dbReference type="PROSITE" id="PS50006">
    <property type="entry name" value="FHA_DOMAIN"/>
    <property type="match status" value="1"/>
</dbReference>
<evidence type="ECO:0000256" key="3">
    <source>
        <dbReference type="SAM" id="Phobius"/>
    </source>
</evidence>
<dbReference type="Gene3D" id="2.60.200.20">
    <property type="match status" value="1"/>
</dbReference>
<keyword evidence="3" id="KW-0472">Membrane</keyword>
<comment type="caution">
    <text evidence="5">The sequence shown here is derived from an EMBL/GenBank/DDBJ whole genome shotgun (WGS) entry which is preliminary data.</text>
</comment>
<feature type="compositionally biased region" description="Low complexity" evidence="2">
    <location>
        <begin position="53"/>
        <end position="63"/>
    </location>
</feature>
<dbReference type="InterPro" id="IPR008984">
    <property type="entry name" value="SMAD_FHA_dom_sf"/>
</dbReference>
<evidence type="ECO:0000313" key="6">
    <source>
        <dbReference type="Proteomes" id="UP001165685"/>
    </source>
</evidence>
<proteinExistence type="predicted"/>
<evidence type="ECO:0000259" key="4">
    <source>
        <dbReference type="PROSITE" id="PS50006"/>
    </source>
</evidence>
<gene>
    <name evidence="5" type="ORF">O4U47_18490</name>
</gene>
<dbReference type="SUPFAM" id="SSF49879">
    <property type="entry name" value="SMAD/FHA domain"/>
    <property type="match status" value="1"/>
</dbReference>
<sequence>MSDLTLMLIKIAYLAVLWLFVIFAVGVIRTDLIGSPAKSKRRPRPSPSGQDGGAPKRPAAPKAPRGRRNEPRTLVVTKGPLAGNSLPLGPHPILIGRANDATLVINDDYASGRHARIYSENGRWFVEDLGSTNGTYMGQQRLTRPQPISVGQPIRIGKTVLELRK</sequence>
<evidence type="ECO:0000256" key="2">
    <source>
        <dbReference type="SAM" id="MobiDB-lite"/>
    </source>
</evidence>
<dbReference type="InterPro" id="IPR000253">
    <property type="entry name" value="FHA_dom"/>
</dbReference>
<name>A0ABT4TP91_9ACTN</name>
<dbReference type="Proteomes" id="UP001165685">
    <property type="component" value="Unassembled WGS sequence"/>
</dbReference>
<keyword evidence="1" id="KW-0597">Phosphoprotein</keyword>
<keyword evidence="6" id="KW-1185">Reference proteome</keyword>
<keyword evidence="3" id="KW-0812">Transmembrane</keyword>